<evidence type="ECO:0000313" key="9">
    <source>
        <dbReference type="EMBL" id="CAF0898127.1"/>
    </source>
</evidence>
<evidence type="ECO:0000256" key="7">
    <source>
        <dbReference type="SAM" id="SignalP"/>
    </source>
</evidence>
<dbReference type="InterPro" id="IPR019577">
    <property type="entry name" value="SPARC/Testican_Ca-bd-dom"/>
</dbReference>
<keyword evidence="6" id="KW-0325">Glycoprotein</keyword>
<dbReference type="InterPro" id="IPR018247">
    <property type="entry name" value="EF_Hand_1_Ca_BS"/>
</dbReference>
<dbReference type="EMBL" id="CAJNOC010001883">
    <property type="protein sequence ID" value="CAF0898127.1"/>
    <property type="molecule type" value="Genomic_DNA"/>
</dbReference>
<gene>
    <name evidence="9" type="ORF">OXX778_LOCUS11259</name>
</gene>
<dbReference type="PANTHER" id="PTHR13866:SF14">
    <property type="entry name" value="BM-40"/>
    <property type="match status" value="1"/>
</dbReference>
<dbReference type="PANTHER" id="PTHR13866">
    <property type="entry name" value="SPARC OSTEONECTIN"/>
    <property type="match status" value="1"/>
</dbReference>
<dbReference type="GO" id="GO:0050840">
    <property type="term" value="F:extracellular matrix binding"/>
    <property type="evidence" value="ECO:0007669"/>
    <property type="project" value="TreeGrafter"/>
</dbReference>
<dbReference type="Proteomes" id="UP000663879">
    <property type="component" value="Unassembled WGS sequence"/>
</dbReference>
<dbReference type="GO" id="GO:0005509">
    <property type="term" value="F:calcium ion binding"/>
    <property type="evidence" value="ECO:0007669"/>
    <property type="project" value="InterPro"/>
</dbReference>
<feature type="chain" id="PRO_5032593908" description="Kazal-like domain-containing protein" evidence="7">
    <location>
        <begin position="21"/>
        <end position="265"/>
    </location>
</feature>
<dbReference type="InterPro" id="IPR011992">
    <property type="entry name" value="EF-hand-dom_pair"/>
</dbReference>
<sequence>MKILNISLFVLVGLVVSVITEDVSLHVSVIEPDSEFLDVQEEKQEEPVDLCANVICDASERCIISNDKASCECIEKCDIPKDDRQKVCSSSNNTFPSDCHFLRQKCWCKKSDSRCADSAILNEKLDYYGECRHIGECSAQEREFFPSRMKQWMDEVLLILSQRKDLEPKYTNLVKLADQLKQNNVEKYWTAGVAFEFCQLDRSRDHLIQKEELTSLISSIKALENCIQPFLNGCDINNDDLISDEEWGTCLDLSSEDLVLLKKYC</sequence>
<evidence type="ECO:0000256" key="5">
    <source>
        <dbReference type="ARBA" id="ARBA00023157"/>
    </source>
</evidence>
<evidence type="ECO:0000256" key="6">
    <source>
        <dbReference type="ARBA" id="ARBA00023180"/>
    </source>
</evidence>
<dbReference type="InterPro" id="IPR036058">
    <property type="entry name" value="Kazal_dom_sf"/>
</dbReference>
<dbReference type="Pfam" id="PF10591">
    <property type="entry name" value="SPARC_Ca_bdg"/>
    <property type="match status" value="1"/>
</dbReference>
<evidence type="ECO:0000313" key="10">
    <source>
        <dbReference type="Proteomes" id="UP000663879"/>
    </source>
</evidence>
<keyword evidence="4" id="KW-0106">Calcium</keyword>
<protein>
    <recommendedName>
        <fullName evidence="8">Kazal-like domain-containing protein</fullName>
    </recommendedName>
</protein>
<accession>A0A813ZGV2</accession>
<comment type="subcellular location">
    <subcellularLocation>
        <location evidence="1">Secreted</location>
    </subcellularLocation>
</comment>
<dbReference type="Gene3D" id="1.10.238.10">
    <property type="entry name" value="EF-hand"/>
    <property type="match status" value="1"/>
</dbReference>
<feature type="signal peptide" evidence="7">
    <location>
        <begin position="1"/>
        <end position="20"/>
    </location>
</feature>
<keyword evidence="10" id="KW-1185">Reference proteome</keyword>
<dbReference type="OrthoDB" id="9972865at2759"/>
<dbReference type="PROSITE" id="PS51465">
    <property type="entry name" value="KAZAL_2"/>
    <property type="match status" value="1"/>
</dbReference>
<evidence type="ECO:0000256" key="2">
    <source>
        <dbReference type="ARBA" id="ARBA00022525"/>
    </source>
</evidence>
<dbReference type="GO" id="GO:0005518">
    <property type="term" value="F:collagen binding"/>
    <property type="evidence" value="ECO:0007669"/>
    <property type="project" value="TreeGrafter"/>
</dbReference>
<feature type="domain" description="Kazal-like" evidence="8">
    <location>
        <begin position="72"/>
        <end position="133"/>
    </location>
</feature>
<evidence type="ECO:0000259" key="8">
    <source>
        <dbReference type="PROSITE" id="PS51465"/>
    </source>
</evidence>
<dbReference type="PROSITE" id="PS00018">
    <property type="entry name" value="EF_HAND_1"/>
    <property type="match status" value="2"/>
</dbReference>
<organism evidence="9 10">
    <name type="scientific">Brachionus calyciflorus</name>
    <dbReference type="NCBI Taxonomy" id="104777"/>
    <lineage>
        <taxon>Eukaryota</taxon>
        <taxon>Metazoa</taxon>
        <taxon>Spiralia</taxon>
        <taxon>Gnathifera</taxon>
        <taxon>Rotifera</taxon>
        <taxon>Eurotatoria</taxon>
        <taxon>Monogononta</taxon>
        <taxon>Pseudotrocha</taxon>
        <taxon>Ploima</taxon>
        <taxon>Brachionidae</taxon>
        <taxon>Brachionus</taxon>
    </lineage>
</organism>
<dbReference type="Gene3D" id="3.30.60.30">
    <property type="match status" value="1"/>
</dbReference>
<dbReference type="SUPFAM" id="SSF100895">
    <property type="entry name" value="Kazal-type serine protease inhibitors"/>
    <property type="match status" value="1"/>
</dbReference>
<comment type="caution">
    <text evidence="9">The sequence shown here is derived from an EMBL/GenBank/DDBJ whole genome shotgun (WGS) entry which is preliminary data.</text>
</comment>
<evidence type="ECO:0000256" key="3">
    <source>
        <dbReference type="ARBA" id="ARBA00022729"/>
    </source>
</evidence>
<dbReference type="AlphaFoldDB" id="A0A813ZGV2"/>
<name>A0A813ZGV2_9BILA</name>
<dbReference type="SUPFAM" id="SSF47473">
    <property type="entry name" value="EF-hand"/>
    <property type="match status" value="1"/>
</dbReference>
<dbReference type="GO" id="GO:0005615">
    <property type="term" value="C:extracellular space"/>
    <property type="evidence" value="ECO:0007669"/>
    <property type="project" value="TreeGrafter"/>
</dbReference>
<evidence type="ECO:0000256" key="4">
    <source>
        <dbReference type="ARBA" id="ARBA00022837"/>
    </source>
</evidence>
<keyword evidence="2" id="KW-0964">Secreted</keyword>
<reference evidence="9" key="1">
    <citation type="submission" date="2021-02" db="EMBL/GenBank/DDBJ databases">
        <authorList>
            <person name="Nowell W R."/>
        </authorList>
    </citation>
    <scope>NUCLEOTIDE SEQUENCE</scope>
    <source>
        <strain evidence="9">Ploen Becks lab</strain>
    </source>
</reference>
<keyword evidence="5" id="KW-1015">Disulfide bond</keyword>
<evidence type="ECO:0000256" key="1">
    <source>
        <dbReference type="ARBA" id="ARBA00004613"/>
    </source>
</evidence>
<dbReference type="InterPro" id="IPR002350">
    <property type="entry name" value="Kazal_dom"/>
</dbReference>
<keyword evidence="3 7" id="KW-0732">Signal</keyword>
<proteinExistence type="predicted"/>